<sequence>SGEQPAGQKPGEGAEAAAGKYQPTDPNAEDPVGGDDEPADEDEEEDEPEDPMPKIQEECMQTKECAPAKHHYDECAERVTKQMEEGDGKAKEDCVEEFFHLAHCASQCAAPKLFKQLK</sequence>
<gene>
    <name evidence="1" type="ORF">LTS18_010096</name>
</gene>
<dbReference type="Proteomes" id="UP001186974">
    <property type="component" value="Unassembled WGS sequence"/>
</dbReference>
<protein>
    <submittedName>
        <fullName evidence="1">Uncharacterized protein</fullName>
    </submittedName>
</protein>
<organism evidence="1 2">
    <name type="scientific">Coniosporium uncinatum</name>
    <dbReference type="NCBI Taxonomy" id="93489"/>
    <lineage>
        <taxon>Eukaryota</taxon>
        <taxon>Fungi</taxon>
        <taxon>Dikarya</taxon>
        <taxon>Ascomycota</taxon>
        <taxon>Pezizomycotina</taxon>
        <taxon>Dothideomycetes</taxon>
        <taxon>Dothideomycetes incertae sedis</taxon>
        <taxon>Coniosporium</taxon>
    </lineage>
</organism>
<comment type="caution">
    <text evidence="1">The sequence shown here is derived from an EMBL/GenBank/DDBJ whole genome shotgun (WGS) entry which is preliminary data.</text>
</comment>
<feature type="non-terminal residue" evidence="1">
    <location>
        <position position="1"/>
    </location>
</feature>
<accession>A0ACC3DWM8</accession>
<proteinExistence type="predicted"/>
<keyword evidence="2" id="KW-1185">Reference proteome</keyword>
<dbReference type="EMBL" id="JAWDJW010000279">
    <property type="protein sequence ID" value="KAK3081116.1"/>
    <property type="molecule type" value="Genomic_DNA"/>
</dbReference>
<evidence type="ECO:0000313" key="2">
    <source>
        <dbReference type="Proteomes" id="UP001186974"/>
    </source>
</evidence>
<name>A0ACC3DWM8_9PEZI</name>
<evidence type="ECO:0000313" key="1">
    <source>
        <dbReference type="EMBL" id="KAK3081116.1"/>
    </source>
</evidence>
<reference evidence="1" key="1">
    <citation type="submission" date="2024-09" db="EMBL/GenBank/DDBJ databases">
        <title>Black Yeasts Isolated from many extreme environments.</title>
        <authorList>
            <person name="Coleine C."/>
            <person name="Stajich J.E."/>
            <person name="Selbmann L."/>
        </authorList>
    </citation>
    <scope>NUCLEOTIDE SEQUENCE</scope>
    <source>
        <strain evidence="1">CCFEE 5737</strain>
    </source>
</reference>